<evidence type="ECO:0000313" key="2">
    <source>
        <dbReference type="Proteomes" id="UP001153719"/>
    </source>
</evidence>
<dbReference type="Proteomes" id="UP001153719">
    <property type="component" value="Chromosome"/>
</dbReference>
<reference evidence="1" key="1">
    <citation type="submission" date="2020-09" db="EMBL/GenBank/DDBJ databases">
        <authorList>
            <person name="Blom J."/>
        </authorList>
    </citation>
    <scope>NUCLEOTIDE SEQUENCE</scope>
    <source>
        <strain evidence="1">No.713</strain>
    </source>
</reference>
<dbReference type="EMBL" id="LR882967">
    <property type="protein sequence ID" value="CAD5939167.1"/>
    <property type="molecule type" value="Genomic_DNA"/>
</dbReference>
<evidence type="ECO:0000313" key="1">
    <source>
        <dbReference type="EMBL" id="CAD5939167.1"/>
    </source>
</evidence>
<sequence length="53" mass="6231">MLTDLKQKFYPDPNQSIDVRSILLTVISLMFNQNIRNCTKMNFTLLHNAIKTF</sequence>
<protein>
    <submittedName>
        <fullName evidence="1">Uncharacterized protein</fullName>
    </submittedName>
</protein>
<name>A0A9W4CI96_9CYAN</name>
<gene>
    <name evidence="1" type="ORF">NO713_01805</name>
</gene>
<proteinExistence type="predicted"/>
<dbReference type="KEGG" id="ppsu:NO713_01805"/>
<organism evidence="1 2">
    <name type="scientific">Planktothrix pseudagardhii</name>
    <dbReference type="NCBI Taxonomy" id="132604"/>
    <lineage>
        <taxon>Bacteria</taxon>
        <taxon>Bacillati</taxon>
        <taxon>Cyanobacteriota</taxon>
        <taxon>Cyanophyceae</taxon>
        <taxon>Oscillatoriophycideae</taxon>
        <taxon>Oscillatoriales</taxon>
        <taxon>Microcoleaceae</taxon>
        <taxon>Planktothrix</taxon>
    </lineage>
</organism>
<dbReference type="AlphaFoldDB" id="A0A9W4CI96"/>
<accession>A0A9W4CI96</accession>
<keyword evidence="2" id="KW-1185">Reference proteome</keyword>